<evidence type="ECO:0000256" key="5">
    <source>
        <dbReference type="ARBA" id="ARBA00022676"/>
    </source>
</evidence>
<accession>A0A6V8NZC7</accession>
<evidence type="ECO:0000256" key="2">
    <source>
        <dbReference type="ARBA" id="ARBA00002764"/>
    </source>
</evidence>
<dbReference type="UniPathway" id="UPA00164"/>
<feature type="domain" description="Glycosyl transferase family 1" evidence="8">
    <location>
        <begin position="311"/>
        <end position="455"/>
    </location>
</feature>
<evidence type="ECO:0000256" key="3">
    <source>
        <dbReference type="ARBA" id="ARBA00010281"/>
    </source>
</evidence>
<dbReference type="InterPro" id="IPR001296">
    <property type="entry name" value="Glyco_trans_1"/>
</dbReference>
<sequence length="499" mass="56290">RRSSPPLRTGSPRRNEEMKILYVAAEVSPLVKVGGLADVAGSLPQAIQRLGHDIRVVMPGYGRIDRDKYGIQPLVGPFRIPFQKGEEEITISHTKMNGGVPLYLVENQKFFARENVYGYEDDGLRFALFGLAVIRMLEKIDFQPEVINCNDWHSALIVNLVNKLSEEEQAYQRVATVFTIHNLAYQGIFDPSVVSSVGLDESDLLELEKEREGKINFMARGISFSDVVSTVSEEYAKEIQSKEYGAGLEELLADKRDRLFGILNGVDYQVFNPQTDSHIALNYDLHSLDHKGANKKALQRECSFEVGTDIPLMGMISRLTDQKGLDILVEAIRTVLELEVQFVVLGTGDFRYQDLLTHLAEEFPHNMKAFIKFDAALAQRIYAGCDMFLMPSRFEPCGLGQLISMAYGTIPIVRRTGGLADTVKDFDPRTGTGIGFVFQNYNAMHLLVAIVRALEHFRDEGTWRSLMERAMSCDFSWDSSAHKYEEIYKLAIELRKKGH</sequence>
<dbReference type="AlphaFoldDB" id="A0A6V8NZC7"/>
<comment type="catalytic activity">
    <reaction evidence="1">
        <text>[(1-&gt;4)-alpha-D-glucosyl](n) + ADP-alpha-D-glucose = [(1-&gt;4)-alpha-D-glucosyl](n+1) + ADP + H(+)</text>
        <dbReference type="Rhea" id="RHEA:18189"/>
        <dbReference type="Rhea" id="RHEA-COMP:9584"/>
        <dbReference type="Rhea" id="RHEA-COMP:9587"/>
        <dbReference type="ChEBI" id="CHEBI:15378"/>
        <dbReference type="ChEBI" id="CHEBI:15444"/>
        <dbReference type="ChEBI" id="CHEBI:57498"/>
        <dbReference type="ChEBI" id="CHEBI:456216"/>
        <dbReference type="EC" id="2.4.1.21"/>
    </reaction>
</comment>
<dbReference type="GO" id="GO:0004373">
    <property type="term" value="F:alpha-1,4-glucan glucosyltransferase (UDP-glucose donor) activity"/>
    <property type="evidence" value="ECO:0007669"/>
    <property type="project" value="InterPro"/>
</dbReference>
<gene>
    <name evidence="10" type="ORF">HKBW3S25_00201</name>
</gene>
<name>A0A6V8NZC7_9ACTN</name>
<feature type="domain" description="Starch synthase catalytic" evidence="9">
    <location>
        <begin position="19"/>
        <end position="253"/>
    </location>
</feature>
<dbReference type="Gene3D" id="3.40.50.2000">
    <property type="entry name" value="Glycogen Phosphorylase B"/>
    <property type="match status" value="2"/>
</dbReference>
<protein>
    <recommendedName>
        <fullName evidence="4">starch synthase</fullName>
        <ecNumber evidence="4">2.4.1.21</ecNumber>
    </recommendedName>
</protein>
<comment type="similarity">
    <text evidence="3">Belongs to the glycosyltransferase 1 family. Bacterial/plant glycogen synthase subfamily.</text>
</comment>
<comment type="caution">
    <text evidence="10">The sequence shown here is derived from an EMBL/GenBank/DDBJ whole genome shotgun (WGS) entry which is preliminary data.</text>
</comment>
<evidence type="ECO:0000259" key="8">
    <source>
        <dbReference type="Pfam" id="PF00534"/>
    </source>
</evidence>
<dbReference type="NCBIfam" id="TIGR02095">
    <property type="entry name" value="glgA"/>
    <property type="match status" value="1"/>
</dbReference>
<dbReference type="GO" id="GO:0009011">
    <property type="term" value="F:alpha-1,4-glucan glucosyltransferase (ADP-glucose donor) activity"/>
    <property type="evidence" value="ECO:0007669"/>
    <property type="project" value="UniProtKB-EC"/>
</dbReference>
<dbReference type="Pfam" id="PF00534">
    <property type="entry name" value="Glycos_transf_1"/>
    <property type="match status" value="1"/>
</dbReference>
<evidence type="ECO:0000256" key="1">
    <source>
        <dbReference type="ARBA" id="ARBA00001478"/>
    </source>
</evidence>
<dbReference type="Proteomes" id="UP000543224">
    <property type="component" value="Unassembled WGS sequence"/>
</dbReference>
<evidence type="ECO:0000259" key="9">
    <source>
        <dbReference type="Pfam" id="PF08323"/>
    </source>
</evidence>
<keyword evidence="5" id="KW-0328">Glycosyltransferase</keyword>
<dbReference type="PANTHER" id="PTHR45825">
    <property type="entry name" value="GRANULE-BOUND STARCH SYNTHASE 1, CHLOROPLASTIC/AMYLOPLASTIC"/>
    <property type="match status" value="1"/>
</dbReference>
<evidence type="ECO:0000256" key="4">
    <source>
        <dbReference type="ARBA" id="ARBA00012588"/>
    </source>
</evidence>
<organism evidence="10 11">
    <name type="scientific">Candidatus Hakubella thermalkaliphila</name>
    <dbReference type="NCBI Taxonomy" id="2754717"/>
    <lineage>
        <taxon>Bacteria</taxon>
        <taxon>Bacillati</taxon>
        <taxon>Actinomycetota</taxon>
        <taxon>Actinomycetota incertae sedis</taxon>
        <taxon>Candidatus Hakubellales</taxon>
        <taxon>Candidatus Hakubellaceae</taxon>
        <taxon>Candidatus Hakubella</taxon>
    </lineage>
</organism>
<keyword evidence="7" id="KW-0320">Glycogen biosynthesis</keyword>
<keyword evidence="6" id="KW-0808">Transferase</keyword>
<dbReference type="SUPFAM" id="SSF53756">
    <property type="entry name" value="UDP-Glycosyltransferase/glycogen phosphorylase"/>
    <property type="match status" value="1"/>
</dbReference>
<evidence type="ECO:0000256" key="6">
    <source>
        <dbReference type="ARBA" id="ARBA00022679"/>
    </source>
</evidence>
<feature type="non-terminal residue" evidence="10">
    <location>
        <position position="1"/>
    </location>
</feature>
<proteinExistence type="inferred from homology"/>
<dbReference type="PANTHER" id="PTHR45825:SF11">
    <property type="entry name" value="ALPHA AMYLASE DOMAIN-CONTAINING PROTEIN"/>
    <property type="match status" value="1"/>
</dbReference>
<dbReference type="HAMAP" id="MF_00484">
    <property type="entry name" value="Glycogen_synth"/>
    <property type="match status" value="1"/>
</dbReference>
<dbReference type="EC" id="2.4.1.21" evidence="4"/>
<dbReference type="GO" id="GO:0005978">
    <property type="term" value="P:glycogen biosynthetic process"/>
    <property type="evidence" value="ECO:0007669"/>
    <property type="project" value="UniProtKB-UniPathway"/>
</dbReference>
<dbReference type="EMBL" id="BLRX01000012">
    <property type="protein sequence ID" value="GFP24764.1"/>
    <property type="molecule type" value="Genomic_DNA"/>
</dbReference>
<dbReference type="CDD" id="cd03791">
    <property type="entry name" value="GT5_Glycogen_synthase_DULL1-like"/>
    <property type="match status" value="1"/>
</dbReference>
<evidence type="ECO:0000256" key="7">
    <source>
        <dbReference type="ARBA" id="ARBA00023056"/>
    </source>
</evidence>
<comment type="function">
    <text evidence="2">Synthesizes alpha-1,4-glucan chains using ADP-glucose.</text>
</comment>
<evidence type="ECO:0000313" key="11">
    <source>
        <dbReference type="Proteomes" id="UP000543224"/>
    </source>
</evidence>
<dbReference type="Pfam" id="PF08323">
    <property type="entry name" value="Glyco_transf_5"/>
    <property type="match status" value="1"/>
</dbReference>
<dbReference type="InterPro" id="IPR011835">
    <property type="entry name" value="GS/SS"/>
</dbReference>
<dbReference type="InterPro" id="IPR013534">
    <property type="entry name" value="Starch_synth_cat_dom"/>
</dbReference>
<evidence type="ECO:0000313" key="10">
    <source>
        <dbReference type="EMBL" id="GFP24764.1"/>
    </source>
</evidence>
<reference evidence="10 11" key="1">
    <citation type="journal article" date="2020" name="Front. Microbiol.">
        <title>Single-cell genomics of novel Actinobacteria with the Wood-Ljungdahl pathway discovered in a serpentinizing system.</title>
        <authorList>
            <person name="Merino N."/>
            <person name="Kawai M."/>
            <person name="Boyd E.S."/>
            <person name="Colman D.R."/>
            <person name="McGlynn S.E."/>
            <person name="Nealson K.H."/>
            <person name="Kurokawa K."/>
            <person name="Hongoh Y."/>
        </authorList>
    </citation>
    <scope>NUCLEOTIDE SEQUENCE [LARGE SCALE GENOMIC DNA]</scope>
    <source>
        <strain evidence="10 11">S25</strain>
    </source>
</reference>